<evidence type="ECO:0000313" key="1">
    <source>
        <dbReference type="EMBL" id="JAE17848.1"/>
    </source>
</evidence>
<reference evidence="1" key="2">
    <citation type="journal article" date="2015" name="Data Brief">
        <title>Shoot transcriptome of the giant reed, Arundo donax.</title>
        <authorList>
            <person name="Barrero R.A."/>
            <person name="Guerrero F.D."/>
            <person name="Moolhuijzen P."/>
            <person name="Goolsby J.A."/>
            <person name="Tidwell J."/>
            <person name="Bellgard S.E."/>
            <person name="Bellgard M.I."/>
        </authorList>
    </citation>
    <scope>NUCLEOTIDE SEQUENCE</scope>
    <source>
        <tissue evidence="1">Shoot tissue taken approximately 20 cm above the soil surface</tissue>
    </source>
</reference>
<dbReference type="EMBL" id="GBRH01180048">
    <property type="protein sequence ID" value="JAE17848.1"/>
    <property type="molecule type" value="Transcribed_RNA"/>
</dbReference>
<sequence>MRCMVCDIILCAKCVSVTDPETDTGTTKDLPAEGLTSVVMALRSLVAESGGASRLPRQQGTIALFFC</sequence>
<organism evidence="1">
    <name type="scientific">Arundo donax</name>
    <name type="common">Giant reed</name>
    <name type="synonym">Donax arundinaceus</name>
    <dbReference type="NCBI Taxonomy" id="35708"/>
    <lineage>
        <taxon>Eukaryota</taxon>
        <taxon>Viridiplantae</taxon>
        <taxon>Streptophyta</taxon>
        <taxon>Embryophyta</taxon>
        <taxon>Tracheophyta</taxon>
        <taxon>Spermatophyta</taxon>
        <taxon>Magnoliopsida</taxon>
        <taxon>Liliopsida</taxon>
        <taxon>Poales</taxon>
        <taxon>Poaceae</taxon>
        <taxon>PACMAD clade</taxon>
        <taxon>Arundinoideae</taxon>
        <taxon>Arundineae</taxon>
        <taxon>Arundo</taxon>
    </lineage>
</organism>
<reference evidence="1" key="1">
    <citation type="submission" date="2014-09" db="EMBL/GenBank/DDBJ databases">
        <authorList>
            <person name="Magalhaes I.L.F."/>
            <person name="Oliveira U."/>
            <person name="Santos F.R."/>
            <person name="Vidigal T.H.D.A."/>
            <person name="Brescovit A.D."/>
            <person name="Santos A.J."/>
        </authorList>
    </citation>
    <scope>NUCLEOTIDE SEQUENCE</scope>
    <source>
        <tissue evidence="1">Shoot tissue taken approximately 20 cm above the soil surface</tissue>
    </source>
</reference>
<dbReference type="AlphaFoldDB" id="A0A0A9GAW4"/>
<accession>A0A0A9GAW4</accession>
<proteinExistence type="predicted"/>
<name>A0A0A9GAW4_ARUDO</name>
<protein>
    <submittedName>
        <fullName evidence="1">Uncharacterized protein</fullName>
    </submittedName>
</protein>